<name>A0A177G521_9PROT</name>
<dbReference type="Gene3D" id="3.90.1150.10">
    <property type="entry name" value="Aspartate Aminotransferase, domain 1"/>
    <property type="match status" value="1"/>
</dbReference>
<gene>
    <name evidence="1" type="ORF">Amal_03922</name>
</gene>
<reference evidence="1 2" key="1">
    <citation type="submission" date="2016-03" db="EMBL/GenBank/DDBJ databases">
        <title>Draft genome sequence of Acetobacter malorum CECT 7742, a strain isolated from strawberry vinegar.</title>
        <authorList>
            <person name="Sainz F."/>
            <person name="Mas A."/>
            <person name="Torija M.J."/>
        </authorList>
    </citation>
    <scope>NUCLEOTIDE SEQUENCE [LARGE SCALE GENOMIC DNA]</scope>
    <source>
        <strain evidence="1 2">CECT 7742</strain>
    </source>
</reference>
<dbReference type="EMBL" id="LVHD01000218">
    <property type="protein sequence ID" value="OAG74916.1"/>
    <property type="molecule type" value="Genomic_DNA"/>
</dbReference>
<dbReference type="PATRIC" id="fig|178901.16.peg.4267"/>
<comment type="caution">
    <text evidence="1">The sequence shown here is derived from an EMBL/GenBank/DDBJ whole genome shotgun (WGS) entry which is preliminary data.</text>
</comment>
<accession>A0A177G521</accession>
<protein>
    <submittedName>
        <fullName evidence="1">L-aspartate-beta-decarboxylase</fullName>
    </submittedName>
</protein>
<evidence type="ECO:0000313" key="2">
    <source>
        <dbReference type="Proteomes" id="UP000077349"/>
    </source>
</evidence>
<evidence type="ECO:0000313" key="1">
    <source>
        <dbReference type="EMBL" id="OAG74916.1"/>
    </source>
</evidence>
<sequence>MDYQTILFRIADETGVVLLPGDGFAVRRPSARASLANLNEYQYAAIGGALRRMADEYYERYKKEKAADTTGKNTP</sequence>
<dbReference type="Proteomes" id="UP000077349">
    <property type="component" value="Unassembled WGS sequence"/>
</dbReference>
<dbReference type="AlphaFoldDB" id="A0A177G521"/>
<proteinExistence type="predicted"/>
<dbReference type="InterPro" id="IPR015422">
    <property type="entry name" value="PyrdxlP-dep_Trfase_small"/>
</dbReference>
<organism evidence="1 2">
    <name type="scientific">Acetobacter malorum</name>
    <dbReference type="NCBI Taxonomy" id="178901"/>
    <lineage>
        <taxon>Bacteria</taxon>
        <taxon>Pseudomonadati</taxon>
        <taxon>Pseudomonadota</taxon>
        <taxon>Alphaproteobacteria</taxon>
        <taxon>Acetobacterales</taxon>
        <taxon>Acetobacteraceae</taxon>
        <taxon>Acetobacter</taxon>
    </lineage>
</organism>